<dbReference type="InterPro" id="IPR011006">
    <property type="entry name" value="CheY-like_superfamily"/>
</dbReference>
<dbReference type="STRING" id="260084.SAMN02927928_2675"/>
<dbReference type="AlphaFoldDB" id="A0A1G4SG68"/>
<feature type="modified residue" description="4-aspartylphosphate" evidence="9">
    <location>
        <position position="760"/>
    </location>
</feature>
<dbReference type="InterPro" id="IPR003018">
    <property type="entry name" value="GAF"/>
</dbReference>
<dbReference type="InterPro" id="IPR013656">
    <property type="entry name" value="PAS_4"/>
</dbReference>
<dbReference type="SMART" id="SM00388">
    <property type="entry name" value="HisKA"/>
    <property type="match status" value="1"/>
</dbReference>
<reference evidence="15" key="1">
    <citation type="submission" date="2016-10" db="EMBL/GenBank/DDBJ databases">
        <authorList>
            <person name="Varghese N."/>
            <person name="Submissions S."/>
        </authorList>
    </citation>
    <scope>NUCLEOTIDE SEQUENCE [LARGE SCALE GENOMIC DNA]</scope>
    <source>
        <strain evidence="15">CGMCC 1.3431</strain>
    </source>
</reference>
<dbReference type="InterPro" id="IPR004358">
    <property type="entry name" value="Sig_transdc_His_kin-like_C"/>
</dbReference>
<dbReference type="Pfam" id="PF00072">
    <property type="entry name" value="Response_reg"/>
    <property type="match status" value="1"/>
</dbReference>
<dbReference type="Gene3D" id="3.40.50.2300">
    <property type="match status" value="1"/>
</dbReference>
<dbReference type="SUPFAM" id="SSF55785">
    <property type="entry name" value="PYP-like sensor domain (PAS domain)"/>
    <property type="match status" value="2"/>
</dbReference>
<evidence type="ECO:0000256" key="8">
    <source>
        <dbReference type="ARBA" id="ARBA00023012"/>
    </source>
</evidence>
<dbReference type="PROSITE" id="PS50113">
    <property type="entry name" value="PAC"/>
    <property type="match status" value="1"/>
</dbReference>
<dbReference type="SMART" id="SM00387">
    <property type="entry name" value="HATPase_c"/>
    <property type="match status" value="1"/>
</dbReference>
<dbReference type="InterPro" id="IPR000700">
    <property type="entry name" value="PAS-assoc_C"/>
</dbReference>
<protein>
    <recommendedName>
        <fullName evidence="2">histidine kinase</fullName>
        <ecNumber evidence="2">2.7.13.3</ecNumber>
    </recommendedName>
</protein>
<dbReference type="Pfam" id="PF08448">
    <property type="entry name" value="PAS_4"/>
    <property type="match status" value="1"/>
</dbReference>
<keyword evidence="3 9" id="KW-0597">Phosphoprotein</keyword>
<dbReference type="InterPro" id="IPR036890">
    <property type="entry name" value="HATPase_C_sf"/>
</dbReference>
<dbReference type="SMART" id="SM00065">
    <property type="entry name" value="GAF"/>
    <property type="match status" value="1"/>
</dbReference>
<feature type="domain" description="PAC" evidence="13">
    <location>
        <begin position="85"/>
        <end position="137"/>
    </location>
</feature>
<evidence type="ECO:0000256" key="6">
    <source>
        <dbReference type="ARBA" id="ARBA00022777"/>
    </source>
</evidence>
<dbReference type="InterPro" id="IPR013767">
    <property type="entry name" value="PAS_fold"/>
</dbReference>
<dbReference type="Proteomes" id="UP000199150">
    <property type="component" value="Unassembled WGS sequence"/>
</dbReference>
<feature type="domain" description="PAS" evidence="12">
    <location>
        <begin position="12"/>
        <end position="81"/>
    </location>
</feature>
<evidence type="ECO:0000259" key="11">
    <source>
        <dbReference type="PROSITE" id="PS50110"/>
    </source>
</evidence>
<evidence type="ECO:0000313" key="14">
    <source>
        <dbReference type="EMBL" id="SCW68212.1"/>
    </source>
</evidence>
<dbReference type="Pfam" id="PF02518">
    <property type="entry name" value="HATPase_c"/>
    <property type="match status" value="1"/>
</dbReference>
<dbReference type="CDD" id="cd00130">
    <property type="entry name" value="PAS"/>
    <property type="match status" value="2"/>
</dbReference>
<dbReference type="Gene3D" id="3.30.450.20">
    <property type="entry name" value="PAS domain"/>
    <property type="match status" value="2"/>
</dbReference>
<dbReference type="InterPro" id="IPR000014">
    <property type="entry name" value="PAS"/>
</dbReference>
<keyword evidence="6" id="KW-0418">Kinase</keyword>
<dbReference type="SUPFAM" id="SSF47384">
    <property type="entry name" value="Homodimeric domain of signal transducing histidine kinase"/>
    <property type="match status" value="1"/>
</dbReference>
<evidence type="ECO:0000256" key="2">
    <source>
        <dbReference type="ARBA" id="ARBA00012438"/>
    </source>
</evidence>
<dbReference type="CDD" id="cd16919">
    <property type="entry name" value="HATPase_CckA-like"/>
    <property type="match status" value="1"/>
</dbReference>
<dbReference type="PANTHER" id="PTHR43065">
    <property type="entry name" value="SENSOR HISTIDINE KINASE"/>
    <property type="match status" value="1"/>
</dbReference>
<dbReference type="InterPro" id="IPR005467">
    <property type="entry name" value="His_kinase_dom"/>
</dbReference>
<dbReference type="PROSITE" id="PS50110">
    <property type="entry name" value="RESPONSE_REGULATORY"/>
    <property type="match status" value="1"/>
</dbReference>
<dbReference type="CDD" id="cd00082">
    <property type="entry name" value="HisKA"/>
    <property type="match status" value="1"/>
</dbReference>
<keyword evidence="4" id="KW-0808">Transferase</keyword>
<feature type="domain" description="Histidine kinase" evidence="10">
    <location>
        <begin position="463"/>
        <end position="687"/>
    </location>
</feature>
<sequence length="833" mass="91784">MNNKLESEALLAQARLGAIVESSEDAIVAKTLDGVITSWNEAAAKIFGYSAQEAIGQHITLIIPDDRRSEEDLIIGKIRAGERVHHFETVRRHKSGAAIDLSVTVSPIRGPDGRIIGASKIARDISDKKREAVRRQALMRLTDEIRDVEDADEIAFLAARLLGETLKVSRAGYGVIDTLNETITIERDWNAPGIKSLAGVLHFRNYGSYIENLKQGETVVFADAETDPRTAATADALKAISAQSVVNMPVTERGRFVALLYLNHETAREWPEEELAFVREVAERTRTATERARVTAELRALNAQLEERVSAALAEQRILADILESTDAFVQVADMDLNWLAINRAGSEEFSRIFGVTPKVGDNMLAVLSHIPEQQAAVRAVWRRALDGEAFTEVSEFGAPDREPRHYEMKFNPLYDETGRQIGAYQFVFDVTERIRDQVRLHEAEEQLRQAQKMEAVGHLTGGVAHDFNNMLAVVSGSLELLDRRTAVDDPRAKALISSALEASKRAGNLTRRLLAFSRQQPLKPEVTDPNRLVAGMSDLFRHSLGADVQLETVLSGGVWRIHVDQNQLESVLLNLAVNARDAMEGGGRLTIETQNAHLDKRYVARELGITPGQYVMIGVTDTGSGMAPDVLAKAFDPFFTTKEVGKGTGLGLSQVYGFIKQSGGHTKIYSEVGHGTSVKIYLPRYMGDAVDGGDADRLAVLPNNDGRELILVVDDEDLVLQFSATALADLGYRVLEAGNAQGALATLLDRPDVDLLFTDIVMPEMNGRKLVDLAREKRPDLPVIYTTGYTRNAVVHNGILDNDVELIGKPFTLEELALRVRDVLDRAALKRR</sequence>
<gene>
    <name evidence="14" type="ORF">SAMN02927928_2675</name>
</gene>
<evidence type="ECO:0000259" key="13">
    <source>
        <dbReference type="PROSITE" id="PS50113"/>
    </source>
</evidence>
<dbReference type="GO" id="GO:0005524">
    <property type="term" value="F:ATP binding"/>
    <property type="evidence" value="ECO:0007669"/>
    <property type="project" value="UniProtKB-KW"/>
</dbReference>
<dbReference type="InterPro" id="IPR003594">
    <property type="entry name" value="HATPase_dom"/>
</dbReference>
<proteinExistence type="predicted"/>
<dbReference type="NCBIfam" id="TIGR00229">
    <property type="entry name" value="sensory_box"/>
    <property type="match status" value="1"/>
</dbReference>
<dbReference type="GO" id="GO:0006355">
    <property type="term" value="P:regulation of DNA-templated transcription"/>
    <property type="evidence" value="ECO:0007669"/>
    <property type="project" value="InterPro"/>
</dbReference>
<name>A0A1G4SG68_9CAUL</name>
<keyword evidence="5" id="KW-0547">Nucleotide-binding</keyword>
<keyword evidence="15" id="KW-1185">Reference proteome</keyword>
<dbReference type="Gene3D" id="3.30.565.10">
    <property type="entry name" value="Histidine kinase-like ATPase, C-terminal domain"/>
    <property type="match status" value="1"/>
</dbReference>
<comment type="catalytic activity">
    <reaction evidence="1">
        <text>ATP + protein L-histidine = ADP + protein N-phospho-L-histidine.</text>
        <dbReference type="EC" id="2.7.13.3"/>
    </reaction>
</comment>
<dbReference type="InterPro" id="IPR001789">
    <property type="entry name" value="Sig_transdc_resp-reg_receiver"/>
</dbReference>
<evidence type="ECO:0000256" key="3">
    <source>
        <dbReference type="ARBA" id="ARBA00022553"/>
    </source>
</evidence>
<dbReference type="SUPFAM" id="SSF52172">
    <property type="entry name" value="CheY-like"/>
    <property type="match status" value="1"/>
</dbReference>
<dbReference type="PROSITE" id="PS50112">
    <property type="entry name" value="PAS"/>
    <property type="match status" value="1"/>
</dbReference>
<evidence type="ECO:0000256" key="4">
    <source>
        <dbReference type="ARBA" id="ARBA00022679"/>
    </source>
</evidence>
<dbReference type="PROSITE" id="PS50109">
    <property type="entry name" value="HIS_KIN"/>
    <property type="match status" value="1"/>
</dbReference>
<evidence type="ECO:0000256" key="5">
    <source>
        <dbReference type="ARBA" id="ARBA00022741"/>
    </source>
</evidence>
<evidence type="ECO:0000259" key="12">
    <source>
        <dbReference type="PROSITE" id="PS50112"/>
    </source>
</evidence>
<accession>A0A1G4SG68</accession>
<dbReference type="InterPro" id="IPR036097">
    <property type="entry name" value="HisK_dim/P_sf"/>
</dbReference>
<dbReference type="InterPro" id="IPR029016">
    <property type="entry name" value="GAF-like_dom_sf"/>
</dbReference>
<dbReference type="SUPFAM" id="SSF55874">
    <property type="entry name" value="ATPase domain of HSP90 chaperone/DNA topoisomerase II/histidine kinase"/>
    <property type="match status" value="1"/>
</dbReference>
<dbReference type="RefSeq" id="WP_170828321.1">
    <property type="nucleotide sequence ID" value="NZ_CBCRYE010000002.1"/>
</dbReference>
<evidence type="ECO:0000256" key="7">
    <source>
        <dbReference type="ARBA" id="ARBA00022840"/>
    </source>
</evidence>
<dbReference type="InterPro" id="IPR003661">
    <property type="entry name" value="HisK_dim/P_dom"/>
</dbReference>
<dbReference type="SMART" id="SM00448">
    <property type="entry name" value="REC"/>
    <property type="match status" value="1"/>
</dbReference>
<evidence type="ECO:0000256" key="9">
    <source>
        <dbReference type="PROSITE-ProRule" id="PRU00169"/>
    </source>
</evidence>
<keyword evidence="7" id="KW-0067">ATP-binding</keyword>
<dbReference type="EMBL" id="FMTS01000004">
    <property type="protein sequence ID" value="SCW68212.1"/>
    <property type="molecule type" value="Genomic_DNA"/>
</dbReference>
<dbReference type="Pfam" id="PF00989">
    <property type="entry name" value="PAS"/>
    <property type="match status" value="1"/>
</dbReference>
<evidence type="ECO:0000256" key="1">
    <source>
        <dbReference type="ARBA" id="ARBA00000085"/>
    </source>
</evidence>
<dbReference type="GO" id="GO:0000155">
    <property type="term" value="F:phosphorelay sensor kinase activity"/>
    <property type="evidence" value="ECO:0007669"/>
    <property type="project" value="InterPro"/>
</dbReference>
<dbReference type="PRINTS" id="PR00344">
    <property type="entry name" value="BCTRLSENSOR"/>
</dbReference>
<dbReference type="SMART" id="SM00091">
    <property type="entry name" value="PAS"/>
    <property type="match status" value="3"/>
</dbReference>
<organism evidence="14 15">
    <name type="scientific">Asticcacaulis taihuensis</name>
    <dbReference type="NCBI Taxonomy" id="260084"/>
    <lineage>
        <taxon>Bacteria</taxon>
        <taxon>Pseudomonadati</taxon>
        <taxon>Pseudomonadota</taxon>
        <taxon>Alphaproteobacteria</taxon>
        <taxon>Caulobacterales</taxon>
        <taxon>Caulobacteraceae</taxon>
        <taxon>Asticcacaulis</taxon>
    </lineage>
</organism>
<dbReference type="InterPro" id="IPR035965">
    <property type="entry name" value="PAS-like_dom_sf"/>
</dbReference>
<evidence type="ECO:0000313" key="15">
    <source>
        <dbReference type="Proteomes" id="UP000199150"/>
    </source>
</evidence>
<dbReference type="Gene3D" id="3.30.450.40">
    <property type="match status" value="1"/>
</dbReference>
<dbReference type="Pfam" id="PF00512">
    <property type="entry name" value="HisKA"/>
    <property type="match status" value="1"/>
</dbReference>
<keyword evidence="8" id="KW-0902">Two-component regulatory system</keyword>
<dbReference type="Pfam" id="PF01590">
    <property type="entry name" value="GAF"/>
    <property type="match status" value="1"/>
</dbReference>
<evidence type="ECO:0000259" key="10">
    <source>
        <dbReference type="PROSITE" id="PS50109"/>
    </source>
</evidence>
<dbReference type="EC" id="2.7.13.3" evidence="2"/>
<feature type="domain" description="Response regulatory" evidence="11">
    <location>
        <begin position="710"/>
        <end position="825"/>
    </location>
</feature>
<dbReference type="PANTHER" id="PTHR43065:SF49">
    <property type="entry name" value="HISTIDINE KINASE"/>
    <property type="match status" value="1"/>
</dbReference>
<dbReference type="SUPFAM" id="SSF55781">
    <property type="entry name" value="GAF domain-like"/>
    <property type="match status" value="1"/>
</dbReference>
<dbReference type="Gene3D" id="1.10.287.130">
    <property type="match status" value="1"/>
</dbReference>